<dbReference type="OrthoDB" id="784520at2759"/>
<feature type="region of interest" description="Disordered" evidence="1">
    <location>
        <begin position="140"/>
        <end position="190"/>
    </location>
</feature>
<evidence type="ECO:0000313" key="5">
    <source>
        <dbReference type="Proteomes" id="UP000236161"/>
    </source>
</evidence>
<dbReference type="Proteomes" id="UP000236161">
    <property type="component" value="Unassembled WGS sequence"/>
</dbReference>
<dbReference type="GO" id="GO:0005794">
    <property type="term" value="C:Golgi apparatus"/>
    <property type="evidence" value="ECO:0007669"/>
    <property type="project" value="TreeGrafter"/>
</dbReference>
<keyword evidence="2" id="KW-0472">Membrane</keyword>
<keyword evidence="2" id="KW-0812">Transmembrane</keyword>
<organism evidence="4 5">
    <name type="scientific">Apostasia shenzhenica</name>
    <dbReference type="NCBI Taxonomy" id="1088818"/>
    <lineage>
        <taxon>Eukaryota</taxon>
        <taxon>Viridiplantae</taxon>
        <taxon>Streptophyta</taxon>
        <taxon>Embryophyta</taxon>
        <taxon>Tracheophyta</taxon>
        <taxon>Spermatophyta</taxon>
        <taxon>Magnoliopsida</taxon>
        <taxon>Liliopsida</taxon>
        <taxon>Asparagales</taxon>
        <taxon>Orchidaceae</taxon>
        <taxon>Apostasioideae</taxon>
        <taxon>Apostasia</taxon>
    </lineage>
</organism>
<evidence type="ECO:0000313" key="4">
    <source>
        <dbReference type="EMBL" id="PKA55169.1"/>
    </source>
</evidence>
<dbReference type="Pfam" id="PF14416">
    <property type="entry name" value="PMR5N"/>
    <property type="match status" value="1"/>
</dbReference>
<feature type="compositionally biased region" description="Basic and acidic residues" evidence="1">
    <location>
        <begin position="155"/>
        <end position="166"/>
    </location>
</feature>
<dbReference type="InterPro" id="IPR029962">
    <property type="entry name" value="TBL"/>
</dbReference>
<keyword evidence="5" id="KW-1185">Reference proteome</keyword>
<evidence type="ECO:0000256" key="1">
    <source>
        <dbReference type="SAM" id="MobiDB-lite"/>
    </source>
</evidence>
<feature type="domain" description="Trichome birefringence-like N-terminal" evidence="3">
    <location>
        <begin position="230"/>
        <end position="283"/>
    </location>
</feature>
<feature type="compositionally biased region" description="Low complexity" evidence="1">
    <location>
        <begin position="144"/>
        <end position="153"/>
    </location>
</feature>
<accession>A0A2I0AHX9</accession>
<name>A0A2I0AHX9_9ASPA</name>
<dbReference type="EMBL" id="KZ451980">
    <property type="protein sequence ID" value="PKA55169.1"/>
    <property type="molecule type" value="Genomic_DNA"/>
</dbReference>
<dbReference type="PANTHER" id="PTHR32285">
    <property type="entry name" value="PROTEIN TRICHOME BIREFRINGENCE-LIKE 9-RELATED"/>
    <property type="match status" value="1"/>
</dbReference>
<dbReference type="AlphaFoldDB" id="A0A2I0AHX9"/>
<evidence type="ECO:0000259" key="3">
    <source>
        <dbReference type="Pfam" id="PF14416"/>
    </source>
</evidence>
<proteinExistence type="predicted"/>
<keyword evidence="2" id="KW-1133">Transmembrane helix</keyword>
<sequence length="286" mass="30663">MDLRKSLFLDHLFAAVSSKRRVLSAFALGLAASVFVISVLASINAPSAPNSSNASFFSCFFSGRGGFPLRGFNDSAFPSDPGLVAFHQGNSNSSSTSSLANKNAVFNHSSSGSGSTNGSSVTKASPGKFSKPCSGLGFDKTQQSNCRNSSSSNHAEMEQPFLDKKSSASPVSAGTLKRPVAGNSTERDGNATLLAENSRKNIGGKSIQNFAASRSNDSSEAVDAGEFFKKRCDVFDGRWVKDSTKPYYPPGSCPYVDIDFDCYKNGRPDDEFLRWRWQPYDCDIPS</sequence>
<dbReference type="InterPro" id="IPR025846">
    <property type="entry name" value="TBL_N"/>
</dbReference>
<evidence type="ECO:0000256" key="2">
    <source>
        <dbReference type="SAM" id="Phobius"/>
    </source>
</evidence>
<dbReference type="PANTHER" id="PTHR32285:SF208">
    <property type="entry name" value="PROTEIN TRICHOME BIREFRINGENCE-LIKE 2"/>
    <property type="match status" value="1"/>
</dbReference>
<reference evidence="4 5" key="1">
    <citation type="journal article" date="2017" name="Nature">
        <title>The Apostasia genome and the evolution of orchids.</title>
        <authorList>
            <person name="Zhang G.Q."/>
            <person name="Liu K.W."/>
            <person name="Li Z."/>
            <person name="Lohaus R."/>
            <person name="Hsiao Y.Y."/>
            <person name="Niu S.C."/>
            <person name="Wang J.Y."/>
            <person name="Lin Y.C."/>
            <person name="Xu Q."/>
            <person name="Chen L.J."/>
            <person name="Yoshida K."/>
            <person name="Fujiwara S."/>
            <person name="Wang Z.W."/>
            <person name="Zhang Y.Q."/>
            <person name="Mitsuda N."/>
            <person name="Wang M."/>
            <person name="Liu G.H."/>
            <person name="Pecoraro L."/>
            <person name="Huang H.X."/>
            <person name="Xiao X.J."/>
            <person name="Lin M."/>
            <person name="Wu X.Y."/>
            <person name="Wu W.L."/>
            <person name="Chen Y.Y."/>
            <person name="Chang S.B."/>
            <person name="Sakamoto S."/>
            <person name="Ohme-Takagi M."/>
            <person name="Yagi M."/>
            <person name="Zeng S.J."/>
            <person name="Shen C.Y."/>
            <person name="Yeh C.M."/>
            <person name="Luo Y.B."/>
            <person name="Tsai W.C."/>
            <person name="Van de Peer Y."/>
            <person name="Liu Z.J."/>
        </authorList>
    </citation>
    <scope>NUCLEOTIDE SEQUENCE [LARGE SCALE GENOMIC DNA]</scope>
    <source>
        <strain evidence="5">cv. Shenzhen</strain>
        <tissue evidence="4">Stem</tissue>
    </source>
</reference>
<protein>
    <recommendedName>
        <fullName evidence="3">Trichome birefringence-like N-terminal domain-containing protein</fullName>
    </recommendedName>
</protein>
<dbReference type="STRING" id="1088818.A0A2I0AHX9"/>
<gene>
    <name evidence="4" type="ORF">AXF42_Ash003806</name>
</gene>
<dbReference type="GO" id="GO:0016413">
    <property type="term" value="F:O-acetyltransferase activity"/>
    <property type="evidence" value="ECO:0007669"/>
    <property type="project" value="InterPro"/>
</dbReference>
<feature type="transmembrane region" description="Helical" evidence="2">
    <location>
        <begin position="21"/>
        <end position="43"/>
    </location>
</feature>